<evidence type="ECO:0000256" key="1">
    <source>
        <dbReference type="ARBA" id="ARBA00000085"/>
    </source>
</evidence>
<dbReference type="SMART" id="SM00387">
    <property type="entry name" value="HATPase_c"/>
    <property type="match status" value="1"/>
</dbReference>
<dbReference type="Gene3D" id="1.20.5.1930">
    <property type="match status" value="1"/>
</dbReference>
<keyword evidence="4" id="KW-0808">Transferase</keyword>
<comment type="caution">
    <text evidence="11">The sequence shown here is derived from an EMBL/GenBank/DDBJ whole genome shotgun (WGS) entry which is preliminary data.</text>
</comment>
<keyword evidence="7" id="KW-0067">ATP-binding</keyword>
<evidence type="ECO:0000259" key="9">
    <source>
        <dbReference type="PROSITE" id="PS50112"/>
    </source>
</evidence>
<evidence type="ECO:0000256" key="6">
    <source>
        <dbReference type="ARBA" id="ARBA00022777"/>
    </source>
</evidence>
<name>A0ABW4FDF4_9PSEU</name>
<dbReference type="SUPFAM" id="SSF55785">
    <property type="entry name" value="PYP-like sensor domain (PAS domain)"/>
    <property type="match status" value="1"/>
</dbReference>
<dbReference type="InterPro" id="IPR035965">
    <property type="entry name" value="PAS-like_dom_sf"/>
</dbReference>
<evidence type="ECO:0000256" key="4">
    <source>
        <dbReference type="ARBA" id="ARBA00022679"/>
    </source>
</evidence>
<dbReference type="InterPro" id="IPR013767">
    <property type="entry name" value="PAS_fold"/>
</dbReference>
<dbReference type="InterPro" id="IPR000700">
    <property type="entry name" value="PAS-assoc_C"/>
</dbReference>
<dbReference type="PROSITE" id="PS50112">
    <property type="entry name" value="PAS"/>
    <property type="match status" value="1"/>
</dbReference>
<dbReference type="SMART" id="SM00091">
    <property type="entry name" value="PAS"/>
    <property type="match status" value="1"/>
</dbReference>
<evidence type="ECO:0000259" key="10">
    <source>
        <dbReference type="PROSITE" id="PS50113"/>
    </source>
</evidence>
<feature type="domain" description="PAS" evidence="9">
    <location>
        <begin position="4"/>
        <end position="42"/>
    </location>
</feature>
<dbReference type="CDD" id="cd00130">
    <property type="entry name" value="PAS"/>
    <property type="match status" value="1"/>
</dbReference>
<reference evidence="12" key="1">
    <citation type="journal article" date="2019" name="Int. J. Syst. Evol. Microbiol.">
        <title>The Global Catalogue of Microorganisms (GCM) 10K type strain sequencing project: providing services to taxonomists for standard genome sequencing and annotation.</title>
        <authorList>
            <consortium name="The Broad Institute Genomics Platform"/>
            <consortium name="The Broad Institute Genome Sequencing Center for Infectious Disease"/>
            <person name="Wu L."/>
            <person name="Ma J."/>
        </authorList>
    </citation>
    <scope>NUCLEOTIDE SEQUENCE [LARGE SCALE GENOMIC DNA]</scope>
    <source>
        <strain evidence="12">CCM 7043</strain>
    </source>
</reference>
<dbReference type="InterPro" id="IPR050482">
    <property type="entry name" value="Sensor_HK_TwoCompSys"/>
</dbReference>
<evidence type="ECO:0000256" key="7">
    <source>
        <dbReference type="ARBA" id="ARBA00022840"/>
    </source>
</evidence>
<evidence type="ECO:0000256" key="3">
    <source>
        <dbReference type="ARBA" id="ARBA00022553"/>
    </source>
</evidence>
<keyword evidence="8" id="KW-0902">Two-component regulatory system</keyword>
<dbReference type="GO" id="GO:0016301">
    <property type="term" value="F:kinase activity"/>
    <property type="evidence" value="ECO:0007669"/>
    <property type="project" value="UniProtKB-KW"/>
</dbReference>
<dbReference type="CDD" id="cd16917">
    <property type="entry name" value="HATPase_UhpB-NarQ-NarX-like"/>
    <property type="match status" value="1"/>
</dbReference>
<dbReference type="InterPro" id="IPR003594">
    <property type="entry name" value="HATPase_dom"/>
</dbReference>
<evidence type="ECO:0000256" key="8">
    <source>
        <dbReference type="ARBA" id="ARBA00023012"/>
    </source>
</evidence>
<dbReference type="Proteomes" id="UP001597114">
    <property type="component" value="Unassembled WGS sequence"/>
</dbReference>
<dbReference type="PANTHER" id="PTHR24421">
    <property type="entry name" value="NITRATE/NITRITE SENSOR PROTEIN NARX-RELATED"/>
    <property type="match status" value="1"/>
</dbReference>
<dbReference type="Gene3D" id="3.30.450.20">
    <property type="entry name" value="PAS domain"/>
    <property type="match status" value="1"/>
</dbReference>
<dbReference type="Pfam" id="PF02518">
    <property type="entry name" value="HATPase_c"/>
    <property type="match status" value="1"/>
</dbReference>
<dbReference type="NCBIfam" id="TIGR00229">
    <property type="entry name" value="sensory_box"/>
    <property type="match status" value="1"/>
</dbReference>
<comment type="catalytic activity">
    <reaction evidence="1">
        <text>ATP + protein L-histidine = ADP + protein N-phospho-L-histidine.</text>
        <dbReference type="EC" id="2.7.13.3"/>
    </reaction>
</comment>
<dbReference type="SUPFAM" id="SSF55874">
    <property type="entry name" value="ATPase domain of HSP90 chaperone/DNA topoisomerase II/histidine kinase"/>
    <property type="match status" value="1"/>
</dbReference>
<keyword evidence="5" id="KW-0547">Nucleotide-binding</keyword>
<evidence type="ECO:0000313" key="12">
    <source>
        <dbReference type="Proteomes" id="UP001597114"/>
    </source>
</evidence>
<dbReference type="PANTHER" id="PTHR24421:SF10">
    <property type="entry name" value="NITRATE_NITRITE SENSOR PROTEIN NARQ"/>
    <property type="match status" value="1"/>
</dbReference>
<dbReference type="Pfam" id="PF00989">
    <property type="entry name" value="PAS"/>
    <property type="match status" value="1"/>
</dbReference>
<keyword evidence="3" id="KW-0597">Phosphoprotein</keyword>
<gene>
    <name evidence="11" type="ORF">ACFSJD_44475</name>
</gene>
<sequence>MTTAEQVVSRILRDVPQPIWVVDANGRITFANPAAVAALGYQDNREFLGKPSHTTVHYCPPDRPGGDENCVLLAPARTGKAAHGESESFIRRDGSLFPIAWWSSPIELPTGRGVVLAFTDITERLRAEQTARERDAATIRATEAKAAQRRIMEQTTEIRRQIARNLHDGAQQRLVALMVSLELARGELAPGDSDLRVFLDSSVTETQSAIDELRELVAGLHPPTLQCYGLMAAIQGLADRMPIPSRITSNLSRRLSESVEASAYYAVAEAMANAVKHAGANCVTVSVSFDGKELDIRVTDDGIGGAWVGTGSGLVGLVDRIGAHDGKVEVDSPRGGGTTVRITIPVDPKVAGRRKSVKPGGHPLREV</sequence>
<dbReference type="InterPro" id="IPR011712">
    <property type="entry name" value="Sig_transdc_His_kin_sub3_dim/P"/>
</dbReference>
<dbReference type="EC" id="2.7.13.3" evidence="2"/>
<evidence type="ECO:0000256" key="2">
    <source>
        <dbReference type="ARBA" id="ARBA00012438"/>
    </source>
</evidence>
<dbReference type="InterPro" id="IPR036890">
    <property type="entry name" value="HATPase_C_sf"/>
</dbReference>
<dbReference type="EMBL" id="JBHUCO010000092">
    <property type="protein sequence ID" value="MFD1524604.1"/>
    <property type="molecule type" value="Genomic_DNA"/>
</dbReference>
<keyword evidence="12" id="KW-1185">Reference proteome</keyword>
<proteinExistence type="predicted"/>
<dbReference type="InterPro" id="IPR000014">
    <property type="entry name" value="PAS"/>
</dbReference>
<organism evidence="11 12">
    <name type="scientific">Pseudonocardia yunnanensis</name>
    <dbReference type="NCBI Taxonomy" id="58107"/>
    <lineage>
        <taxon>Bacteria</taxon>
        <taxon>Bacillati</taxon>
        <taxon>Actinomycetota</taxon>
        <taxon>Actinomycetes</taxon>
        <taxon>Pseudonocardiales</taxon>
        <taxon>Pseudonocardiaceae</taxon>
        <taxon>Pseudonocardia</taxon>
    </lineage>
</organism>
<keyword evidence="6 11" id="KW-0418">Kinase</keyword>
<dbReference type="Pfam" id="PF07730">
    <property type="entry name" value="HisKA_3"/>
    <property type="match status" value="1"/>
</dbReference>
<dbReference type="PROSITE" id="PS50113">
    <property type="entry name" value="PAC"/>
    <property type="match status" value="1"/>
</dbReference>
<evidence type="ECO:0000256" key="5">
    <source>
        <dbReference type="ARBA" id="ARBA00022741"/>
    </source>
</evidence>
<protein>
    <recommendedName>
        <fullName evidence="2">histidine kinase</fullName>
        <ecNumber evidence="2">2.7.13.3</ecNumber>
    </recommendedName>
</protein>
<dbReference type="RefSeq" id="WP_344728864.1">
    <property type="nucleotide sequence ID" value="NZ_BAAAUS010000057.1"/>
</dbReference>
<evidence type="ECO:0000313" key="11">
    <source>
        <dbReference type="EMBL" id="MFD1524604.1"/>
    </source>
</evidence>
<feature type="domain" description="PAC" evidence="10">
    <location>
        <begin position="83"/>
        <end position="133"/>
    </location>
</feature>
<dbReference type="Gene3D" id="3.30.565.10">
    <property type="entry name" value="Histidine kinase-like ATPase, C-terminal domain"/>
    <property type="match status" value="1"/>
</dbReference>
<accession>A0ABW4FDF4</accession>